<keyword evidence="2" id="KW-1185">Reference proteome</keyword>
<gene>
    <name evidence="1" type="ORF">DNTS_015925</name>
</gene>
<evidence type="ECO:0000313" key="2">
    <source>
        <dbReference type="Proteomes" id="UP000316079"/>
    </source>
</evidence>
<organism evidence="1 2">
    <name type="scientific">Danionella cerebrum</name>
    <dbReference type="NCBI Taxonomy" id="2873325"/>
    <lineage>
        <taxon>Eukaryota</taxon>
        <taxon>Metazoa</taxon>
        <taxon>Chordata</taxon>
        <taxon>Craniata</taxon>
        <taxon>Vertebrata</taxon>
        <taxon>Euteleostomi</taxon>
        <taxon>Actinopterygii</taxon>
        <taxon>Neopterygii</taxon>
        <taxon>Teleostei</taxon>
        <taxon>Ostariophysi</taxon>
        <taxon>Cypriniformes</taxon>
        <taxon>Danionidae</taxon>
        <taxon>Danioninae</taxon>
        <taxon>Danionella</taxon>
    </lineage>
</organism>
<name>A0A553NM92_9TELE</name>
<protein>
    <submittedName>
        <fullName evidence="1">Uncharacterized protein</fullName>
    </submittedName>
</protein>
<evidence type="ECO:0000313" key="1">
    <source>
        <dbReference type="EMBL" id="TRY66549.1"/>
    </source>
</evidence>
<reference evidence="1 2" key="1">
    <citation type="journal article" date="2019" name="Sci. Data">
        <title>Hybrid genome assembly and annotation of Danionella translucida.</title>
        <authorList>
            <person name="Kadobianskyi M."/>
            <person name="Schulze L."/>
            <person name="Schuelke M."/>
            <person name="Judkewitz B."/>
        </authorList>
    </citation>
    <scope>NUCLEOTIDE SEQUENCE [LARGE SCALE GENOMIC DNA]</scope>
    <source>
        <strain evidence="1 2">Bolton</strain>
    </source>
</reference>
<dbReference type="EMBL" id="SRMA01026841">
    <property type="protein sequence ID" value="TRY66549.1"/>
    <property type="molecule type" value="Genomic_DNA"/>
</dbReference>
<accession>A0A553NM92</accession>
<sequence>MVNQPPSGQLGSFFSLWSTYNTQKDETCAELVLTPILKKAWSSIPPPLPTAQPRKAD</sequence>
<proteinExistence type="predicted"/>
<comment type="caution">
    <text evidence="1">The sequence shown here is derived from an EMBL/GenBank/DDBJ whole genome shotgun (WGS) entry which is preliminary data.</text>
</comment>
<dbReference type="Proteomes" id="UP000316079">
    <property type="component" value="Unassembled WGS sequence"/>
</dbReference>
<dbReference type="AlphaFoldDB" id="A0A553NM92"/>